<dbReference type="AlphaFoldDB" id="A0A2K3M1X6"/>
<organism evidence="1 2">
    <name type="scientific">Trifolium pratense</name>
    <name type="common">Red clover</name>
    <dbReference type="NCBI Taxonomy" id="57577"/>
    <lineage>
        <taxon>Eukaryota</taxon>
        <taxon>Viridiplantae</taxon>
        <taxon>Streptophyta</taxon>
        <taxon>Embryophyta</taxon>
        <taxon>Tracheophyta</taxon>
        <taxon>Spermatophyta</taxon>
        <taxon>Magnoliopsida</taxon>
        <taxon>eudicotyledons</taxon>
        <taxon>Gunneridae</taxon>
        <taxon>Pentapetalae</taxon>
        <taxon>rosids</taxon>
        <taxon>fabids</taxon>
        <taxon>Fabales</taxon>
        <taxon>Fabaceae</taxon>
        <taxon>Papilionoideae</taxon>
        <taxon>50 kb inversion clade</taxon>
        <taxon>NPAAA clade</taxon>
        <taxon>Hologalegina</taxon>
        <taxon>IRL clade</taxon>
        <taxon>Trifolieae</taxon>
        <taxon>Trifolium</taxon>
    </lineage>
</organism>
<reference evidence="1 2" key="2">
    <citation type="journal article" date="2017" name="Front. Plant Sci.">
        <title>Gene Classification and Mining of Molecular Markers Useful in Red Clover (Trifolium pratense) Breeding.</title>
        <authorList>
            <person name="Istvanek J."/>
            <person name="Dluhosova J."/>
            <person name="Dluhos P."/>
            <person name="Patkova L."/>
            <person name="Nedelnik J."/>
            <person name="Repkova J."/>
        </authorList>
    </citation>
    <scope>NUCLEOTIDE SEQUENCE [LARGE SCALE GENOMIC DNA]</scope>
    <source>
        <strain evidence="2">cv. Tatra</strain>
        <tissue evidence="1">Young leaves</tissue>
    </source>
</reference>
<dbReference type="Proteomes" id="UP000236291">
    <property type="component" value="Unassembled WGS sequence"/>
</dbReference>
<protein>
    <submittedName>
        <fullName evidence="1">Uncharacterized protein</fullName>
    </submittedName>
</protein>
<gene>
    <name evidence="1" type="ORF">L195_g040854</name>
</gene>
<evidence type="ECO:0000313" key="1">
    <source>
        <dbReference type="EMBL" id="PNX84791.1"/>
    </source>
</evidence>
<reference evidence="1 2" key="1">
    <citation type="journal article" date="2014" name="Am. J. Bot.">
        <title>Genome assembly and annotation for red clover (Trifolium pratense; Fabaceae).</title>
        <authorList>
            <person name="Istvanek J."/>
            <person name="Jaros M."/>
            <person name="Krenek A."/>
            <person name="Repkova J."/>
        </authorList>
    </citation>
    <scope>NUCLEOTIDE SEQUENCE [LARGE SCALE GENOMIC DNA]</scope>
    <source>
        <strain evidence="2">cv. Tatra</strain>
        <tissue evidence="1">Young leaves</tissue>
    </source>
</reference>
<proteinExistence type="predicted"/>
<comment type="caution">
    <text evidence="1">The sequence shown here is derived from an EMBL/GenBank/DDBJ whole genome shotgun (WGS) entry which is preliminary data.</text>
</comment>
<accession>A0A2K3M1X6</accession>
<evidence type="ECO:0000313" key="2">
    <source>
        <dbReference type="Proteomes" id="UP000236291"/>
    </source>
</evidence>
<name>A0A2K3M1X6_TRIPR</name>
<sequence>MIFHKLRLILSSSSPVPVFPKLQLATRHLYGRPANNTVMHFYGSDEGRMGYNLEKSPPLGEKWPPLGEHRAW</sequence>
<dbReference type="EMBL" id="ASHM01047220">
    <property type="protein sequence ID" value="PNX84791.1"/>
    <property type="molecule type" value="Genomic_DNA"/>
</dbReference>